<proteinExistence type="inferred from homology"/>
<keyword evidence="7" id="KW-1185">Reference proteome</keyword>
<dbReference type="EC" id="3.1.1.-" evidence="3"/>
<name>A0AAD7GK11_MYCRO</name>
<dbReference type="InterPro" id="IPR019826">
    <property type="entry name" value="Carboxylesterase_B_AS"/>
</dbReference>
<evidence type="ECO:0000256" key="2">
    <source>
        <dbReference type="ARBA" id="ARBA00022801"/>
    </source>
</evidence>
<evidence type="ECO:0000313" key="7">
    <source>
        <dbReference type="Proteomes" id="UP001221757"/>
    </source>
</evidence>
<evidence type="ECO:0000313" key="6">
    <source>
        <dbReference type="EMBL" id="KAJ7698640.1"/>
    </source>
</evidence>
<keyword evidence="2 3" id="KW-0378">Hydrolase</keyword>
<dbReference type="Gene3D" id="3.40.50.1820">
    <property type="entry name" value="alpha/beta hydrolase"/>
    <property type="match status" value="1"/>
</dbReference>
<evidence type="ECO:0000256" key="1">
    <source>
        <dbReference type="ARBA" id="ARBA00005964"/>
    </source>
</evidence>
<organism evidence="6 7">
    <name type="scientific">Mycena rosella</name>
    <name type="common">Pink bonnet</name>
    <name type="synonym">Agaricus rosellus</name>
    <dbReference type="NCBI Taxonomy" id="1033263"/>
    <lineage>
        <taxon>Eukaryota</taxon>
        <taxon>Fungi</taxon>
        <taxon>Dikarya</taxon>
        <taxon>Basidiomycota</taxon>
        <taxon>Agaricomycotina</taxon>
        <taxon>Agaricomycetes</taxon>
        <taxon>Agaricomycetidae</taxon>
        <taxon>Agaricales</taxon>
        <taxon>Marasmiineae</taxon>
        <taxon>Mycenaceae</taxon>
        <taxon>Mycena</taxon>
    </lineage>
</organism>
<dbReference type="PANTHER" id="PTHR11559">
    <property type="entry name" value="CARBOXYLESTERASE"/>
    <property type="match status" value="1"/>
</dbReference>
<dbReference type="InterPro" id="IPR050309">
    <property type="entry name" value="Type-B_Carboxylest/Lipase"/>
</dbReference>
<evidence type="ECO:0000259" key="5">
    <source>
        <dbReference type="Pfam" id="PF00135"/>
    </source>
</evidence>
<comment type="caution">
    <text evidence="6">The sequence shown here is derived from an EMBL/GenBank/DDBJ whole genome shotgun (WGS) entry which is preliminary data.</text>
</comment>
<reference evidence="6" key="1">
    <citation type="submission" date="2023-03" db="EMBL/GenBank/DDBJ databases">
        <title>Massive genome expansion in bonnet fungi (Mycena s.s.) driven by repeated elements and novel gene families across ecological guilds.</title>
        <authorList>
            <consortium name="Lawrence Berkeley National Laboratory"/>
            <person name="Harder C.B."/>
            <person name="Miyauchi S."/>
            <person name="Viragh M."/>
            <person name="Kuo A."/>
            <person name="Thoen E."/>
            <person name="Andreopoulos B."/>
            <person name="Lu D."/>
            <person name="Skrede I."/>
            <person name="Drula E."/>
            <person name="Henrissat B."/>
            <person name="Morin E."/>
            <person name="Kohler A."/>
            <person name="Barry K."/>
            <person name="LaButti K."/>
            <person name="Morin E."/>
            <person name="Salamov A."/>
            <person name="Lipzen A."/>
            <person name="Mereny Z."/>
            <person name="Hegedus B."/>
            <person name="Baldrian P."/>
            <person name="Stursova M."/>
            <person name="Weitz H."/>
            <person name="Taylor A."/>
            <person name="Grigoriev I.V."/>
            <person name="Nagy L.G."/>
            <person name="Martin F."/>
            <person name="Kauserud H."/>
        </authorList>
    </citation>
    <scope>NUCLEOTIDE SEQUENCE</scope>
    <source>
        <strain evidence="6">CBHHK067</strain>
    </source>
</reference>
<comment type="similarity">
    <text evidence="1 3">Belongs to the type-B carboxylesterase/lipase family.</text>
</comment>
<dbReference type="InterPro" id="IPR029058">
    <property type="entry name" value="AB_hydrolase_fold"/>
</dbReference>
<dbReference type="PROSITE" id="PS00122">
    <property type="entry name" value="CARBOXYLESTERASE_B_1"/>
    <property type="match status" value="1"/>
</dbReference>
<dbReference type="Pfam" id="PF00135">
    <property type="entry name" value="COesterase"/>
    <property type="match status" value="1"/>
</dbReference>
<gene>
    <name evidence="6" type="ORF">B0H17DRAFT_1050278</name>
</gene>
<protein>
    <recommendedName>
        <fullName evidence="3">Carboxylic ester hydrolase</fullName>
        <ecNumber evidence="3">3.1.1.-</ecNumber>
    </recommendedName>
</protein>
<dbReference type="GO" id="GO:0016787">
    <property type="term" value="F:hydrolase activity"/>
    <property type="evidence" value="ECO:0007669"/>
    <property type="project" value="UniProtKB-KW"/>
</dbReference>
<dbReference type="InterPro" id="IPR002018">
    <property type="entry name" value="CarbesteraseB"/>
</dbReference>
<feature type="region of interest" description="Disordered" evidence="4">
    <location>
        <begin position="1"/>
        <end position="26"/>
    </location>
</feature>
<feature type="domain" description="Carboxylesterase type B" evidence="5">
    <location>
        <begin position="8"/>
        <end position="352"/>
    </location>
</feature>
<evidence type="ECO:0000256" key="3">
    <source>
        <dbReference type="RuleBase" id="RU361235"/>
    </source>
</evidence>
<sequence length="463" mass="49184">MGAAVTNRFRTPSPSPSPTDPGASADLRCTDLDERDTDGISDEDCLFLNVHIPSAPSAAALPVIVYIHGGGYDAGNISIYPTQDFVSLSAGGVVAVSVQYRLGLFGFLAGKKVAEGGALNAGLLDQNFALQWVQKYIAHFGGDPGKVTIWGQSAGAGSVLQHVVAHGGRTALPLFRAALANSPFLPLQYRYDDPIPEALYADVVSQCGCAHTSDTLQCLRSVPATVLLAADIQIGLANFMGTYTFVPVVDTTFIVERPSVTLHRGSKNGDALLVTTNAHEGAGFFVFPAVLAAHNFTLVEYITQLFPRLPAAQIGAAACMYSHIGLTAVADQATQVMGESIFVCPAYWMVGAFGRTGWKAEFAIPPGLHATDLSYEFSTFAIPPTFTDAAFLAAYRQSFLSTAIALDPNAHAQPSLLPPWPARLEMLFNETDAGEPVVRTFATDAGVLQRCAFWNEVAAYTSQ</sequence>
<dbReference type="AlphaFoldDB" id="A0AAD7GK11"/>
<dbReference type="Proteomes" id="UP001221757">
    <property type="component" value="Unassembled WGS sequence"/>
</dbReference>
<evidence type="ECO:0000256" key="4">
    <source>
        <dbReference type="SAM" id="MobiDB-lite"/>
    </source>
</evidence>
<dbReference type="SUPFAM" id="SSF53474">
    <property type="entry name" value="alpha/beta-Hydrolases"/>
    <property type="match status" value="1"/>
</dbReference>
<accession>A0AAD7GK11</accession>
<dbReference type="EMBL" id="JARKIE010000025">
    <property type="protein sequence ID" value="KAJ7698640.1"/>
    <property type="molecule type" value="Genomic_DNA"/>
</dbReference>